<organism evidence="1 2">
    <name type="scientific">Thlaspi arvense</name>
    <name type="common">Field penny-cress</name>
    <dbReference type="NCBI Taxonomy" id="13288"/>
    <lineage>
        <taxon>Eukaryota</taxon>
        <taxon>Viridiplantae</taxon>
        <taxon>Streptophyta</taxon>
        <taxon>Embryophyta</taxon>
        <taxon>Tracheophyta</taxon>
        <taxon>Spermatophyta</taxon>
        <taxon>Magnoliopsida</taxon>
        <taxon>eudicotyledons</taxon>
        <taxon>Gunneridae</taxon>
        <taxon>Pentapetalae</taxon>
        <taxon>rosids</taxon>
        <taxon>malvids</taxon>
        <taxon>Brassicales</taxon>
        <taxon>Brassicaceae</taxon>
        <taxon>Thlaspideae</taxon>
        <taxon>Thlaspi</taxon>
    </lineage>
</organism>
<dbReference type="AlphaFoldDB" id="A0AAU9T6J9"/>
<dbReference type="EMBL" id="OU466863">
    <property type="protein sequence ID" value="CAH2078273.1"/>
    <property type="molecule type" value="Genomic_DNA"/>
</dbReference>
<feature type="non-terminal residue" evidence="1">
    <location>
        <position position="1"/>
    </location>
</feature>
<evidence type="ECO:0000313" key="2">
    <source>
        <dbReference type="Proteomes" id="UP000836841"/>
    </source>
</evidence>
<sequence length="56" mass="6388">ELIIIIHIILLEWSQEAGVTCEFKAYTGLGQSINDKELKYIESWIKLRMQSSSSSS</sequence>
<accession>A0AAU9T6J9</accession>
<reference evidence="1 2" key="1">
    <citation type="submission" date="2022-03" db="EMBL/GenBank/DDBJ databases">
        <authorList>
            <person name="Nunn A."/>
            <person name="Chopra R."/>
            <person name="Nunn A."/>
            <person name="Contreras Garrido A."/>
        </authorList>
    </citation>
    <scope>NUCLEOTIDE SEQUENCE [LARGE SCALE GENOMIC DNA]</scope>
</reference>
<gene>
    <name evidence="1" type="ORF">TAV2_LOCUS23443</name>
</gene>
<dbReference type="Proteomes" id="UP000836841">
    <property type="component" value="Chromosome 7"/>
</dbReference>
<name>A0AAU9T6J9_THLAR</name>
<proteinExistence type="predicted"/>
<protein>
    <submittedName>
        <fullName evidence="1">Uncharacterized protein</fullName>
    </submittedName>
</protein>
<evidence type="ECO:0000313" key="1">
    <source>
        <dbReference type="EMBL" id="CAH2078273.1"/>
    </source>
</evidence>
<keyword evidence="2" id="KW-1185">Reference proteome</keyword>